<dbReference type="PANTHER" id="PTHR42796">
    <property type="entry name" value="FUMARYLACETOACETATE HYDROLASE DOMAIN-CONTAINING PROTEIN 2A-RELATED"/>
    <property type="match status" value="1"/>
</dbReference>
<comment type="caution">
    <text evidence="4">The sequence shown here is derived from an EMBL/GenBank/DDBJ whole genome shotgun (WGS) entry which is preliminary data.</text>
</comment>
<accession>A0ABT8R9Y0</accession>
<keyword evidence="2" id="KW-0479">Metal-binding</keyword>
<evidence type="ECO:0000256" key="2">
    <source>
        <dbReference type="ARBA" id="ARBA00022723"/>
    </source>
</evidence>
<dbReference type="Gene3D" id="3.90.850.10">
    <property type="entry name" value="Fumarylacetoacetase-like, C-terminal domain"/>
    <property type="match status" value="1"/>
</dbReference>
<protein>
    <submittedName>
        <fullName evidence="4">Fumarylacetoacetate hydrolase family protein</fullName>
    </submittedName>
</protein>
<evidence type="ECO:0000313" key="4">
    <source>
        <dbReference type="EMBL" id="MDO1448910.1"/>
    </source>
</evidence>
<dbReference type="InterPro" id="IPR051121">
    <property type="entry name" value="FAH"/>
</dbReference>
<dbReference type="RefSeq" id="WP_302039709.1">
    <property type="nucleotide sequence ID" value="NZ_JAUKPO010000014.1"/>
</dbReference>
<dbReference type="InterPro" id="IPR011234">
    <property type="entry name" value="Fumarylacetoacetase-like_C"/>
</dbReference>
<sequence>MKLFRFGAPGQEKPGLLLADGRKIDASAFGEDYTENFFATDGLSRLQAWSITNANTAPTVKDDVRLGPAIARPSKIICIGLNYKDHAAESKMATPTEPIVFFKATSSLCGPNDDLVIPKNSKKTDWEVELAVVIGKKASYISEAQAMDYVAGYVLHNDYSEREFQLERGGQWVKGKSCDTFAPLGPFLATKEEIVDPHNLRLWLKLNGKMLQDGNSSNLIFNIPFLVSYLSQFMSLLPGDVISTGTPAGVGLGFNPPIYLKPGDVVELGIDGLGSSKQVAKAYSGAES</sequence>
<comment type="similarity">
    <text evidence="1">Belongs to the FAH family.</text>
</comment>
<dbReference type="GO" id="GO:0016787">
    <property type="term" value="F:hydrolase activity"/>
    <property type="evidence" value="ECO:0007669"/>
    <property type="project" value="UniProtKB-KW"/>
</dbReference>
<dbReference type="SUPFAM" id="SSF56529">
    <property type="entry name" value="FAH"/>
    <property type="match status" value="1"/>
</dbReference>
<name>A0ABT8R9Y0_9BACT</name>
<keyword evidence="4" id="KW-0378">Hydrolase</keyword>
<dbReference type="EMBL" id="JAUKPO010000014">
    <property type="protein sequence ID" value="MDO1448910.1"/>
    <property type="molecule type" value="Genomic_DNA"/>
</dbReference>
<feature type="domain" description="Fumarylacetoacetase-like C-terminal" evidence="3">
    <location>
        <begin position="75"/>
        <end position="277"/>
    </location>
</feature>
<organism evidence="4 5">
    <name type="scientific">Rhodocytophaga aerolata</name>
    <dbReference type="NCBI Taxonomy" id="455078"/>
    <lineage>
        <taxon>Bacteria</taxon>
        <taxon>Pseudomonadati</taxon>
        <taxon>Bacteroidota</taxon>
        <taxon>Cytophagia</taxon>
        <taxon>Cytophagales</taxon>
        <taxon>Rhodocytophagaceae</taxon>
        <taxon>Rhodocytophaga</taxon>
    </lineage>
</organism>
<evidence type="ECO:0000259" key="3">
    <source>
        <dbReference type="Pfam" id="PF01557"/>
    </source>
</evidence>
<gene>
    <name evidence="4" type="ORF">Q0590_21710</name>
</gene>
<dbReference type="Proteomes" id="UP001168528">
    <property type="component" value="Unassembled WGS sequence"/>
</dbReference>
<keyword evidence="5" id="KW-1185">Reference proteome</keyword>
<dbReference type="Pfam" id="PF01557">
    <property type="entry name" value="FAA_hydrolase"/>
    <property type="match status" value="1"/>
</dbReference>
<reference evidence="4" key="1">
    <citation type="submission" date="2023-07" db="EMBL/GenBank/DDBJ databases">
        <title>The genome sequence of Rhodocytophaga aerolata KACC 12507.</title>
        <authorList>
            <person name="Zhang X."/>
        </authorList>
    </citation>
    <scope>NUCLEOTIDE SEQUENCE</scope>
    <source>
        <strain evidence="4">KACC 12507</strain>
    </source>
</reference>
<dbReference type="InterPro" id="IPR036663">
    <property type="entry name" value="Fumarylacetoacetase_C_sf"/>
</dbReference>
<evidence type="ECO:0000256" key="1">
    <source>
        <dbReference type="ARBA" id="ARBA00010211"/>
    </source>
</evidence>
<evidence type="ECO:0000313" key="5">
    <source>
        <dbReference type="Proteomes" id="UP001168528"/>
    </source>
</evidence>
<proteinExistence type="inferred from homology"/>
<dbReference type="PANTHER" id="PTHR42796:SF4">
    <property type="entry name" value="FUMARYLACETOACETATE HYDROLASE DOMAIN-CONTAINING PROTEIN 2A"/>
    <property type="match status" value="1"/>
</dbReference>